<comment type="caution">
    <text evidence="4">The sequence shown here is derived from an EMBL/GenBank/DDBJ whole genome shotgun (WGS) entry which is preliminary data.</text>
</comment>
<protein>
    <submittedName>
        <fullName evidence="4">Transcriptional regulator, TetR family</fullName>
    </submittedName>
</protein>
<sequence>MGKKTYEGVIRNKERTKRKFLDAVGDIIRREGHQHLGVNNIARVACANKALIYSYFGNVNNLIDQYARENDYWLLFKDSLEEQLHDKTLNNKDLIKKVLSMQFDFVNSNLDMQKFIIWQVTKRDAFITDILNDRETIGNQFFNVTDQILDKKTDFRAISALLVAGIYHLVLYSKNTSATFCGIDLNTPEGSKRIKNALSNLLDLVYEDSSVSTI</sequence>
<dbReference type="InterPro" id="IPR009057">
    <property type="entry name" value="Homeodomain-like_sf"/>
</dbReference>
<keyword evidence="1 2" id="KW-0238">DNA-binding</keyword>
<evidence type="ECO:0000259" key="3">
    <source>
        <dbReference type="PROSITE" id="PS50977"/>
    </source>
</evidence>
<dbReference type="PANTHER" id="PTHR30328:SF54">
    <property type="entry name" value="HTH-TYPE TRANSCRIPTIONAL REPRESSOR SCO4008"/>
    <property type="match status" value="1"/>
</dbReference>
<proteinExistence type="predicted"/>
<dbReference type="GO" id="GO:0003677">
    <property type="term" value="F:DNA binding"/>
    <property type="evidence" value="ECO:0007669"/>
    <property type="project" value="UniProtKB-UniRule"/>
</dbReference>
<evidence type="ECO:0000256" key="2">
    <source>
        <dbReference type="PROSITE-ProRule" id="PRU00335"/>
    </source>
</evidence>
<dbReference type="RefSeq" id="WP_016194051.1">
    <property type="nucleotide sequence ID" value="NZ_AQPN01000032.1"/>
</dbReference>
<feature type="DNA-binding region" description="H-T-H motif" evidence="2">
    <location>
        <begin position="37"/>
        <end position="56"/>
    </location>
</feature>
<dbReference type="InterPro" id="IPR001647">
    <property type="entry name" value="HTH_TetR"/>
</dbReference>
<organism evidence="4 5">
    <name type="scientific">Arcticibacter svalbardensis MN12-7</name>
    <dbReference type="NCBI Taxonomy" id="1150600"/>
    <lineage>
        <taxon>Bacteria</taxon>
        <taxon>Pseudomonadati</taxon>
        <taxon>Bacteroidota</taxon>
        <taxon>Sphingobacteriia</taxon>
        <taxon>Sphingobacteriales</taxon>
        <taxon>Sphingobacteriaceae</taxon>
        <taxon>Arcticibacter</taxon>
    </lineage>
</organism>
<dbReference type="SUPFAM" id="SSF46689">
    <property type="entry name" value="Homeodomain-like"/>
    <property type="match status" value="1"/>
</dbReference>
<dbReference type="Proteomes" id="UP000014174">
    <property type="component" value="Unassembled WGS sequence"/>
</dbReference>
<dbReference type="OrthoDB" id="836882at2"/>
<dbReference type="InterPro" id="IPR050109">
    <property type="entry name" value="HTH-type_TetR-like_transc_reg"/>
</dbReference>
<dbReference type="eggNOG" id="COG1309">
    <property type="taxonomic scope" value="Bacteria"/>
</dbReference>
<reference evidence="4 5" key="1">
    <citation type="journal article" date="2013" name="Genome Announc.">
        <title>Draft Genome Sequence of Arcticibacter svalbardensis Strain MN12-7T, a Member of the Family Sphingobacteriaceae Isolated from an Arctic Soil Sample.</title>
        <authorList>
            <person name="Shivaji S."/>
            <person name="Ara S."/>
            <person name="Prasad S."/>
            <person name="Manasa B.P."/>
            <person name="Begum Z."/>
            <person name="Singh A."/>
            <person name="Kumar Pinnaka A."/>
        </authorList>
    </citation>
    <scope>NUCLEOTIDE SEQUENCE [LARGE SCALE GENOMIC DNA]</scope>
    <source>
        <strain evidence="4 5">MN12-7</strain>
    </source>
</reference>
<gene>
    <name evidence="4" type="ORF">ADIARSV_0806</name>
</gene>
<keyword evidence="5" id="KW-1185">Reference proteome</keyword>
<dbReference type="PROSITE" id="PS50977">
    <property type="entry name" value="HTH_TETR_2"/>
    <property type="match status" value="1"/>
</dbReference>
<dbReference type="PANTHER" id="PTHR30328">
    <property type="entry name" value="TRANSCRIPTIONAL REPRESSOR"/>
    <property type="match status" value="1"/>
</dbReference>
<dbReference type="STRING" id="1150600.ADIARSV_0806"/>
<dbReference type="AlphaFoldDB" id="R9GWT8"/>
<evidence type="ECO:0000256" key="1">
    <source>
        <dbReference type="ARBA" id="ARBA00023125"/>
    </source>
</evidence>
<dbReference type="EMBL" id="AQPN01000032">
    <property type="protein sequence ID" value="EOR95990.1"/>
    <property type="molecule type" value="Genomic_DNA"/>
</dbReference>
<feature type="domain" description="HTH tetR-type" evidence="3">
    <location>
        <begin position="14"/>
        <end position="74"/>
    </location>
</feature>
<dbReference type="Gene3D" id="1.10.357.10">
    <property type="entry name" value="Tetracycline Repressor, domain 2"/>
    <property type="match status" value="1"/>
</dbReference>
<accession>R9GWT8</accession>
<name>R9GWT8_9SPHI</name>
<evidence type="ECO:0000313" key="4">
    <source>
        <dbReference type="EMBL" id="EOR95990.1"/>
    </source>
</evidence>
<evidence type="ECO:0000313" key="5">
    <source>
        <dbReference type="Proteomes" id="UP000014174"/>
    </source>
</evidence>